<dbReference type="STRING" id="1799789.AX660_21005"/>
<dbReference type="SUPFAM" id="SSF51735">
    <property type="entry name" value="NAD(P)-binding Rossmann-fold domains"/>
    <property type="match status" value="1"/>
</dbReference>
<dbReference type="PRINTS" id="PR00082">
    <property type="entry name" value="GLFDHDRGNASE"/>
</dbReference>
<evidence type="ECO:0000256" key="5">
    <source>
        <dbReference type="PIRSR" id="PIRSR000188-1"/>
    </source>
</evidence>
<reference evidence="10" key="1">
    <citation type="submission" date="2016-02" db="EMBL/GenBank/DDBJ databases">
        <authorList>
            <person name="Schultz-Johansen M."/>
            <person name="Glaring M.A."/>
            <person name="Bech P.K."/>
            <person name="Stougaard P."/>
        </authorList>
    </citation>
    <scope>NUCLEOTIDE SEQUENCE [LARGE SCALE GENOMIC DNA]</scope>
    <source>
        <strain evidence="10">S66</strain>
    </source>
</reference>
<dbReference type="CDD" id="cd01075">
    <property type="entry name" value="NAD_bind_Leu_Phe_Val_DH"/>
    <property type="match status" value="1"/>
</dbReference>
<dbReference type="AlphaFoldDB" id="A0A148KNZ1"/>
<name>A0A148KNZ1_9ALTE</name>
<dbReference type="GO" id="GO:0000166">
    <property type="term" value="F:nucleotide binding"/>
    <property type="evidence" value="ECO:0007669"/>
    <property type="project" value="UniProtKB-KW"/>
</dbReference>
<evidence type="ECO:0000256" key="3">
    <source>
        <dbReference type="ARBA" id="ARBA00023002"/>
    </source>
</evidence>
<dbReference type="EMBL" id="LSNE01000009">
    <property type="protein sequence ID" value="KXI27979.1"/>
    <property type="molecule type" value="Genomic_DNA"/>
</dbReference>
<dbReference type="InterPro" id="IPR033524">
    <property type="entry name" value="Glu/Leu/Phe/Val_DH_AS"/>
</dbReference>
<dbReference type="InterPro" id="IPR036291">
    <property type="entry name" value="NAD(P)-bd_dom_sf"/>
</dbReference>
<evidence type="ECO:0000313" key="10">
    <source>
        <dbReference type="Proteomes" id="UP000070299"/>
    </source>
</evidence>
<dbReference type="Gene3D" id="3.40.50.10860">
    <property type="entry name" value="Leucine Dehydrogenase, chain A, domain 1"/>
    <property type="match status" value="1"/>
</dbReference>
<keyword evidence="10" id="KW-1185">Reference proteome</keyword>
<dbReference type="InterPro" id="IPR006097">
    <property type="entry name" value="Glu/Leu/Phe/Val/Trp_DH_dimer"/>
</dbReference>
<dbReference type="Gene3D" id="3.40.50.720">
    <property type="entry name" value="NAD(P)-binding Rossmann-like Domain"/>
    <property type="match status" value="1"/>
</dbReference>
<evidence type="ECO:0000256" key="4">
    <source>
        <dbReference type="ARBA" id="ARBA00023027"/>
    </source>
</evidence>
<organism evidence="9 10">
    <name type="scientific">Paraglaciecola hydrolytica</name>
    <dbReference type="NCBI Taxonomy" id="1799789"/>
    <lineage>
        <taxon>Bacteria</taxon>
        <taxon>Pseudomonadati</taxon>
        <taxon>Pseudomonadota</taxon>
        <taxon>Gammaproteobacteria</taxon>
        <taxon>Alteromonadales</taxon>
        <taxon>Alteromonadaceae</taxon>
        <taxon>Paraglaciecola</taxon>
    </lineage>
</organism>
<dbReference type="FunFam" id="3.40.50.10860:FF:000010">
    <property type="entry name" value="Leucine dehydrogenase"/>
    <property type="match status" value="1"/>
</dbReference>
<proteinExistence type="inferred from homology"/>
<dbReference type="GO" id="GO:0016639">
    <property type="term" value="F:oxidoreductase activity, acting on the CH-NH2 group of donors, NAD or NADP as acceptor"/>
    <property type="evidence" value="ECO:0007669"/>
    <property type="project" value="InterPro"/>
</dbReference>
<keyword evidence="3 7" id="KW-0560">Oxidoreductase</keyword>
<comment type="similarity">
    <text evidence="2 7">Belongs to the Glu/Leu/Phe/Val dehydrogenases family.</text>
</comment>
<dbReference type="Pfam" id="PF02812">
    <property type="entry name" value="ELFV_dehydrog_N"/>
    <property type="match status" value="1"/>
</dbReference>
<dbReference type="GO" id="GO:0006520">
    <property type="term" value="P:amino acid metabolic process"/>
    <property type="evidence" value="ECO:0007669"/>
    <property type="project" value="InterPro"/>
</dbReference>
<keyword evidence="6" id="KW-0547">Nucleotide-binding</keyword>
<dbReference type="InterPro" id="IPR006095">
    <property type="entry name" value="Glu/Leu/Phe/Val/Trp_DH"/>
</dbReference>
<dbReference type="Pfam" id="PF00208">
    <property type="entry name" value="ELFV_dehydrog"/>
    <property type="match status" value="1"/>
</dbReference>
<dbReference type="InterPro" id="IPR016211">
    <property type="entry name" value="Glu/Phe/Leu/Val/Trp_DH_bac/arc"/>
</dbReference>
<dbReference type="InterPro" id="IPR046346">
    <property type="entry name" value="Aminoacid_DH-like_N_sf"/>
</dbReference>
<dbReference type="PANTHER" id="PTHR42722:SF1">
    <property type="entry name" value="VALINE DEHYDROGENASE"/>
    <property type="match status" value="1"/>
</dbReference>
<feature type="binding site" evidence="6">
    <location>
        <begin position="184"/>
        <end position="189"/>
    </location>
    <ligand>
        <name>NAD(+)</name>
        <dbReference type="ChEBI" id="CHEBI:57540"/>
    </ligand>
</feature>
<feature type="domain" description="Glutamate/phenylalanine/leucine/valine/L-tryptophan dehydrogenase C-terminal" evidence="8">
    <location>
        <begin position="149"/>
        <end position="350"/>
    </location>
</feature>
<protein>
    <submittedName>
        <fullName evidence="9">Amino acid dehydrogenase</fullName>
    </submittedName>
</protein>
<dbReference type="PANTHER" id="PTHR42722">
    <property type="entry name" value="LEUCINE DEHYDROGENASE"/>
    <property type="match status" value="1"/>
</dbReference>
<dbReference type="RefSeq" id="WP_068379887.1">
    <property type="nucleotide sequence ID" value="NZ_LSNE01000009.1"/>
</dbReference>
<evidence type="ECO:0000256" key="1">
    <source>
        <dbReference type="ARBA" id="ARBA00003868"/>
    </source>
</evidence>
<comment type="caution">
    <text evidence="9">The sequence shown here is derived from an EMBL/GenBank/DDBJ whole genome shotgun (WGS) entry which is preliminary data.</text>
</comment>
<accession>A0A148KNZ1</accession>
<feature type="active site" description="Proton donor/acceptor" evidence="5">
    <location>
        <position position="80"/>
    </location>
</feature>
<evidence type="ECO:0000259" key="8">
    <source>
        <dbReference type="SMART" id="SM00839"/>
    </source>
</evidence>
<dbReference type="SMART" id="SM00839">
    <property type="entry name" value="ELFV_dehydrog"/>
    <property type="match status" value="1"/>
</dbReference>
<dbReference type="SUPFAM" id="SSF53223">
    <property type="entry name" value="Aminoacid dehydrogenase-like, N-terminal domain"/>
    <property type="match status" value="1"/>
</dbReference>
<comment type="function">
    <text evidence="1">Catalyzes the reversible oxidative deamination of glutamate to alpha-ketoglutarate and ammonia.</text>
</comment>
<gene>
    <name evidence="9" type="ORF">AX660_21005</name>
</gene>
<dbReference type="OrthoDB" id="9803297at2"/>
<dbReference type="InterPro" id="IPR006096">
    <property type="entry name" value="Glu/Leu/Phe/Val/Trp_DH_C"/>
</dbReference>
<evidence type="ECO:0000256" key="6">
    <source>
        <dbReference type="PIRSR" id="PIRSR000188-2"/>
    </source>
</evidence>
<keyword evidence="4 6" id="KW-0520">NAD</keyword>
<sequence>MSVFQHIEFDNHEHLAFCHDKESGLKAIIAIHNTNLGASLGGCRMWPYVSDDEALNDVLRLSKGMTYKAAMAGLNQGGGKAVIIGDPRKIKTIGLMRAMGRFVDSLGGKYISAEDSGMSVTDLKIMAEHSSHIAGIEAKYHVFGEHADGNPAPSTAYGVFVGLKSTVEFALNKDLTGIKVAIQGLGHVGLRLVEHLYKAGATSYVTDIYPENVDKAVSQFGAIAVKPEDIYDVDADVFAPCAMGAILNPLTIARLKVKVVAGAANNQLATEDCGQLLKDKHILYAPDYVINAGGIIDIYHQKIPSSHEAMRAHLERISTTLTEVYVRAEELNLATNVVANQIAEERFNKKA</sequence>
<dbReference type="Proteomes" id="UP000070299">
    <property type="component" value="Unassembled WGS sequence"/>
</dbReference>
<dbReference type="PROSITE" id="PS00074">
    <property type="entry name" value="GLFV_DEHYDROGENASE"/>
    <property type="match status" value="1"/>
</dbReference>
<evidence type="ECO:0000313" key="9">
    <source>
        <dbReference type="EMBL" id="KXI27979.1"/>
    </source>
</evidence>
<evidence type="ECO:0000256" key="7">
    <source>
        <dbReference type="RuleBase" id="RU004417"/>
    </source>
</evidence>
<evidence type="ECO:0000256" key="2">
    <source>
        <dbReference type="ARBA" id="ARBA00006382"/>
    </source>
</evidence>
<dbReference type="PIRSF" id="PIRSF000188">
    <property type="entry name" value="Phe_leu_dh"/>
    <property type="match status" value="1"/>
</dbReference>